<dbReference type="EMBL" id="UGTV01000015">
    <property type="protein sequence ID" value="SUC10715.1"/>
    <property type="molecule type" value="Genomic_DNA"/>
</dbReference>
<dbReference type="OrthoDB" id="9883946at2"/>
<evidence type="ECO:0000256" key="1">
    <source>
        <dbReference type="SAM" id="SignalP"/>
    </source>
</evidence>
<accession>A0A379EWF8</accession>
<dbReference type="PROSITE" id="PS51257">
    <property type="entry name" value="PROKAR_LIPOPROTEIN"/>
    <property type="match status" value="1"/>
</dbReference>
<evidence type="ECO:0008006" key="4">
    <source>
        <dbReference type="Google" id="ProtNLM"/>
    </source>
</evidence>
<organism evidence="2 3">
    <name type="scientific">Pasteurella canis</name>
    <dbReference type="NCBI Taxonomy" id="753"/>
    <lineage>
        <taxon>Bacteria</taxon>
        <taxon>Pseudomonadati</taxon>
        <taxon>Pseudomonadota</taxon>
        <taxon>Gammaproteobacteria</taxon>
        <taxon>Pasteurellales</taxon>
        <taxon>Pasteurellaceae</taxon>
        <taxon>Pasteurella</taxon>
    </lineage>
</organism>
<evidence type="ECO:0000313" key="2">
    <source>
        <dbReference type="EMBL" id="SUC10715.1"/>
    </source>
</evidence>
<feature type="signal peptide" evidence="1">
    <location>
        <begin position="1"/>
        <end position="22"/>
    </location>
</feature>
<dbReference type="Proteomes" id="UP000254704">
    <property type="component" value="Unassembled WGS sequence"/>
</dbReference>
<name>A0A379EWF8_9PAST</name>
<proteinExistence type="predicted"/>
<dbReference type="AlphaFoldDB" id="A0A379EWF8"/>
<gene>
    <name evidence="2" type="ORF">NCTC11621_01790</name>
</gene>
<keyword evidence="1" id="KW-0732">Signal</keyword>
<sequence>MKKLFSLFIVLTLMACSSAISPYDIARKIPKNTNKTIIFNVNAANNSASNLILAGMMKTSSGGINKQLMDLVTNDNLNIGISGKSQMLNKVAATYVIENGKFGKNTKLFMVGDSEQDKKELEQSANTKNIPFEYFLVDK</sequence>
<reference evidence="2 3" key="1">
    <citation type="submission" date="2018-06" db="EMBL/GenBank/DDBJ databases">
        <authorList>
            <consortium name="Pathogen Informatics"/>
            <person name="Doyle S."/>
        </authorList>
    </citation>
    <scope>NUCLEOTIDE SEQUENCE [LARGE SCALE GENOMIC DNA]</scope>
    <source>
        <strain evidence="2 3">NCTC11621</strain>
    </source>
</reference>
<evidence type="ECO:0000313" key="3">
    <source>
        <dbReference type="Proteomes" id="UP000254704"/>
    </source>
</evidence>
<feature type="chain" id="PRO_5016987388" description="Lipoprotein" evidence="1">
    <location>
        <begin position="23"/>
        <end position="139"/>
    </location>
</feature>
<dbReference type="RefSeq" id="WP_115323282.1">
    <property type="nucleotide sequence ID" value="NZ_CP083262.1"/>
</dbReference>
<protein>
    <recommendedName>
        <fullName evidence="4">Lipoprotein</fullName>
    </recommendedName>
</protein>